<proteinExistence type="predicted"/>
<dbReference type="EMBL" id="CAAKNF010000192">
    <property type="protein sequence ID" value="VIO91686.1"/>
    <property type="molecule type" value="Genomic_DNA"/>
</dbReference>
<dbReference type="InterPro" id="IPR004088">
    <property type="entry name" value="KH_dom_type_1"/>
</dbReference>
<keyword evidence="4" id="KW-1185">Reference proteome</keyword>
<dbReference type="AlphaFoldDB" id="A0A4E9F6Q6"/>
<name>A0A4E9F6Q6_BRUMA</name>
<evidence type="ECO:0000313" key="4">
    <source>
        <dbReference type="Proteomes" id="UP000006672"/>
    </source>
</evidence>
<dbReference type="Gene3D" id="3.30.1370.10">
    <property type="entry name" value="K Homology domain, type 1"/>
    <property type="match status" value="1"/>
</dbReference>
<dbReference type="SMART" id="SM00322">
    <property type="entry name" value="KH"/>
    <property type="match status" value="2"/>
</dbReference>
<dbReference type="RefSeq" id="XP_042933112.1">
    <property type="nucleotide sequence ID" value="XM_043077178.1"/>
</dbReference>
<evidence type="ECO:0000256" key="1">
    <source>
        <dbReference type="PROSITE-ProRule" id="PRU00117"/>
    </source>
</evidence>
<dbReference type="PROSITE" id="PS50084">
    <property type="entry name" value="KH_TYPE_1"/>
    <property type="match status" value="1"/>
</dbReference>
<dbReference type="Proteomes" id="UP000006672">
    <property type="component" value="Unassembled WGS sequence"/>
</dbReference>
<feature type="domain" description="K Homology" evidence="2">
    <location>
        <begin position="215"/>
        <end position="286"/>
    </location>
</feature>
<dbReference type="CTD" id="6103986"/>
<dbReference type="InterPro" id="IPR036612">
    <property type="entry name" value="KH_dom_type_1_sf"/>
</dbReference>
<gene>
    <name evidence="3" type="primary">Bm16917</name>
    <name evidence="3" type="ORF">BM_BM16917</name>
</gene>
<dbReference type="OrthoDB" id="5838967at2759"/>
<reference evidence="4" key="1">
    <citation type="journal article" date="2007" name="Science">
        <title>Draft genome of the filarial nematode parasite Brugia malayi.</title>
        <authorList>
            <person name="Ghedin E."/>
            <person name="Wang S."/>
            <person name="Spiro D."/>
            <person name="Caler E."/>
            <person name="Zhao Q."/>
            <person name="Crabtree J."/>
            <person name="Allen J.E."/>
            <person name="Delcher A.L."/>
            <person name="Guiliano D.B."/>
            <person name="Miranda-Saavedra D."/>
            <person name="Angiuoli S.V."/>
            <person name="Creasy T."/>
            <person name="Amedeo P."/>
            <person name="Haas B."/>
            <person name="El-Sayed N.M."/>
            <person name="Wortman J.R."/>
            <person name="Feldblyum T."/>
            <person name="Tallon L."/>
            <person name="Schatz M."/>
            <person name="Shumway M."/>
            <person name="Koo H."/>
            <person name="Salzberg S.L."/>
            <person name="Schobel S."/>
            <person name="Pertea M."/>
            <person name="Pop M."/>
            <person name="White O."/>
            <person name="Barton G.J."/>
            <person name="Carlow C.K."/>
            <person name="Crawford M.J."/>
            <person name="Daub J."/>
            <person name="Dimmic M.W."/>
            <person name="Estes C.F."/>
            <person name="Foster J.M."/>
            <person name="Ganatra M."/>
            <person name="Gregory W.F."/>
            <person name="Johnson N.M."/>
            <person name="Jin J."/>
            <person name="Komuniecki R."/>
            <person name="Korf I."/>
            <person name="Kumar S."/>
            <person name="Laney S."/>
            <person name="Li B.W."/>
            <person name="Li W."/>
            <person name="Lindblom T.H."/>
            <person name="Lustigman S."/>
            <person name="Ma D."/>
            <person name="Maina C.V."/>
            <person name="Martin D.M."/>
            <person name="McCarter J.P."/>
            <person name="McReynolds L."/>
            <person name="Mitreva M."/>
            <person name="Nutman T.B."/>
            <person name="Parkinson J."/>
            <person name="Peregrin-Alvarez J.M."/>
            <person name="Poole C."/>
            <person name="Ren Q."/>
            <person name="Saunders L."/>
            <person name="Sluder A.E."/>
            <person name="Smith K."/>
            <person name="Stanke M."/>
            <person name="Unnasch T.R."/>
            <person name="Ware J."/>
            <person name="Wei A.D."/>
            <person name="Weil G."/>
            <person name="Williams D.J."/>
            <person name="Zhang Y."/>
            <person name="Williams S.A."/>
            <person name="Fraser-Liggett C."/>
            <person name="Slatko B."/>
            <person name="Blaxter M.L."/>
            <person name="Scott A.L."/>
        </authorList>
    </citation>
    <scope>NUCLEOTIDE SEQUENCE</scope>
    <source>
        <strain evidence="4">FR3</strain>
    </source>
</reference>
<dbReference type="CDD" id="cd00105">
    <property type="entry name" value="KH-I"/>
    <property type="match status" value="1"/>
</dbReference>
<reference evidence="3" key="2">
    <citation type="submission" date="2019-04" db="EMBL/GenBank/DDBJ databases">
        <authorList>
            <person name="Howe K."/>
            <person name="Paulini M."/>
            <person name="Williams G."/>
        </authorList>
    </citation>
    <scope>NUCLEOTIDE SEQUENCE [LARGE SCALE GENOMIC DNA]</scope>
    <source>
        <strain evidence="3">FR3</strain>
    </source>
</reference>
<organism evidence="3">
    <name type="scientific">Brugia malayi</name>
    <name type="common">Filarial nematode worm</name>
    <dbReference type="NCBI Taxonomy" id="6279"/>
    <lineage>
        <taxon>Eukaryota</taxon>
        <taxon>Metazoa</taxon>
        <taxon>Ecdysozoa</taxon>
        <taxon>Nematoda</taxon>
        <taxon>Chromadorea</taxon>
        <taxon>Rhabditida</taxon>
        <taxon>Spirurina</taxon>
        <taxon>Spiruromorpha</taxon>
        <taxon>Filarioidea</taxon>
        <taxon>Onchocercidae</taxon>
        <taxon>Brugia</taxon>
    </lineage>
</organism>
<dbReference type="GeneID" id="6103986"/>
<dbReference type="WBParaSite" id="Bm16917.1">
    <property type="protein sequence ID" value="Bm16917.1"/>
    <property type="gene ID" value="WBGene00255398"/>
</dbReference>
<protein>
    <submittedName>
        <fullName evidence="5">Bm16917</fullName>
    </submittedName>
</protein>
<accession>A0A8L7YJ96</accession>
<dbReference type="InterPro" id="IPR004087">
    <property type="entry name" value="KH_dom"/>
</dbReference>
<evidence type="ECO:0000313" key="3">
    <source>
        <dbReference type="EMBL" id="VIO91686.1"/>
    </source>
</evidence>
<dbReference type="GO" id="GO:0003723">
    <property type="term" value="F:RNA binding"/>
    <property type="evidence" value="ECO:0007669"/>
    <property type="project" value="UniProtKB-UniRule"/>
</dbReference>
<dbReference type="KEGG" id="bmy:BM_BM16917"/>
<reference evidence="5" key="3">
    <citation type="submission" date="2022-04" db="UniProtKB">
        <authorList>
            <consortium name="WormBaseParasite"/>
        </authorList>
    </citation>
    <scope>IDENTIFICATION</scope>
</reference>
<sequence length="342" mass="37853">MNNFQRAIEICELTAKSDYQFLFKVSPSEAALIQLNAKTLLHRTEALQLKTDSNGHVCIFGNGASVCGAYHKVVSILRKASFKNSKFKLYTALQGSNEEPCVILMNIPSAIAQFLFSNNKRSVNALEHLYRCVIEPHFKDTDAIGNTKIDIITKDLANALAAKTALMELIESYFGKIHKWPTPVTVCCGSHVSRSVPEVSCRTLDECEAMLRDQADKSLTFTVPASEASHLIGIRGVNKKRIEEHTNCFISLHTEARHGGVFPVEIIGQNVKECEAALVYIQKFLKKVPGIDKNMNDTSLSGAVEPFQCFNSELQLSQRGVLSPTCIYTAQEQKIPCNGNLL</sequence>
<dbReference type="Pfam" id="PF00013">
    <property type="entry name" value="KH_1"/>
    <property type="match status" value="1"/>
</dbReference>
<feature type="domain" description="K Homology" evidence="2">
    <location>
        <begin position="99"/>
        <end position="171"/>
    </location>
</feature>
<dbReference type="SUPFAM" id="SSF54791">
    <property type="entry name" value="Eukaryotic type KH-domain (KH-domain type I)"/>
    <property type="match status" value="1"/>
</dbReference>
<evidence type="ECO:0000313" key="5">
    <source>
        <dbReference type="WBParaSite" id="Bm16917.1"/>
    </source>
</evidence>
<evidence type="ECO:0000259" key="2">
    <source>
        <dbReference type="SMART" id="SM00322"/>
    </source>
</evidence>
<keyword evidence="1" id="KW-0694">RNA-binding</keyword>
<accession>A0A4E9F6Q6</accession>